<dbReference type="EMBL" id="CAMGYJ010000003">
    <property type="protein sequence ID" value="CAI0389619.1"/>
    <property type="molecule type" value="Genomic_DNA"/>
</dbReference>
<evidence type="ECO:0000313" key="2">
    <source>
        <dbReference type="EMBL" id="CAI0389515.1"/>
    </source>
</evidence>
<dbReference type="InterPro" id="IPR031421">
    <property type="entry name" value="DUF4666"/>
</dbReference>
<evidence type="ECO:0000256" key="1">
    <source>
        <dbReference type="SAM" id="MobiDB-lite"/>
    </source>
</evidence>
<feature type="region of interest" description="Disordered" evidence="1">
    <location>
        <begin position="34"/>
        <end position="157"/>
    </location>
</feature>
<proteinExistence type="predicted"/>
<dbReference type="AlphaFoldDB" id="A0AAV0HZ22"/>
<comment type="caution">
    <text evidence="3">The sequence shown here is derived from an EMBL/GenBank/DDBJ whole genome shotgun (WGS) entry which is preliminary data.</text>
</comment>
<organism evidence="3 4">
    <name type="scientific">Linum tenue</name>
    <dbReference type="NCBI Taxonomy" id="586396"/>
    <lineage>
        <taxon>Eukaryota</taxon>
        <taxon>Viridiplantae</taxon>
        <taxon>Streptophyta</taxon>
        <taxon>Embryophyta</taxon>
        <taxon>Tracheophyta</taxon>
        <taxon>Spermatophyta</taxon>
        <taxon>Magnoliopsida</taxon>
        <taxon>eudicotyledons</taxon>
        <taxon>Gunneridae</taxon>
        <taxon>Pentapetalae</taxon>
        <taxon>rosids</taxon>
        <taxon>fabids</taxon>
        <taxon>Malpighiales</taxon>
        <taxon>Linaceae</taxon>
        <taxon>Linum</taxon>
    </lineage>
</organism>
<keyword evidence="4" id="KW-1185">Reference proteome</keyword>
<name>A0AAV0HZ22_9ROSI</name>
<dbReference type="Proteomes" id="UP001154282">
    <property type="component" value="Unassembled WGS sequence"/>
</dbReference>
<dbReference type="Pfam" id="PF15697">
    <property type="entry name" value="DUF4666"/>
    <property type="match status" value="1"/>
</dbReference>
<dbReference type="EMBL" id="CAMGYJ010000003">
    <property type="protein sequence ID" value="CAI0389515.1"/>
    <property type="molecule type" value="Genomic_DNA"/>
</dbReference>
<dbReference type="PANTHER" id="PTHR33730:SF4">
    <property type="entry name" value="OS05G0542732 PROTEIN"/>
    <property type="match status" value="1"/>
</dbReference>
<protein>
    <recommendedName>
        <fullName evidence="5">MAPK kinase substrate protein</fullName>
    </recommendedName>
</protein>
<evidence type="ECO:0000313" key="4">
    <source>
        <dbReference type="Proteomes" id="UP001154282"/>
    </source>
</evidence>
<feature type="compositionally biased region" description="Low complexity" evidence="1">
    <location>
        <begin position="45"/>
        <end position="64"/>
    </location>
</feature>
<sequence length="157" mass="16558">MELGGLQRSATSYRRQGSSGLVWDDKLIAEFSRQADAERAERAAAEAAASAAGDGEGGDPSSAAPDALTDTTNLQVKTDAPPSEPAKMRRSHSAGGRAYRSVKVASSPIPNVDPPSPKVSTCCGIFATPKPPTDGRRRRGGRQQPPRKQMKKASNRT</sequence>
<gene>
    <name evidence="2" type="ORF">LITE_LOCUS6275</name>
    <name evidence="3" type="ORF">LITE_LOCUS6344</name>
</gene>
<reference evidence="3" key="1">
    <citation type="submission" date="2022-08" db="EMBL/GenBank/DDBJ databases">
        <authorList>
            <person name="Gutierrez-Valencia J."/>
        </authorList>
    </citation>
    <scope>NUCLEOTIDE SEQUENCE</scope>
</reference>
<dbReference type="PANTHER" id="PTHR33730">
    <property type="entry name" value="OS05G0542732 PROTEIN-RELATED"/>
    <property type="match status" value="1"/>
</dbReference>
<evidence type="ECO:0000313" key="3">
    <source>
        <dbReference type="EMBL" id="CAI0389619.1"/>
    </source>
</evidence>
<feature type="compositionally biased region" description="Basic and acidic residues" evidence="1">
    <location>
        <begin position="34"/>
        <end position="44"/>
    </location>
</feature>
<accession>A0AAV0HZ22</accession>
<feature type="compositionally biased region" description="Basic residues" evidence="1">
    <location>
        <begin position="148"/>
        <end position="157"/>
    </location>
</feature>
<evidence type="ECO:0008006" key="5">
    <source>
        <dbReference type="Google" id="ProtNLM"/>
    </source>
</evidence>